<keyword evidence="4" id="KW-1185">Reference proteome</keyword>
<organism evidence="3 4">
    <name type="scientific">Cedecea lapagei</name>
    <dbReference type="NCBI Taxonomy" id="158823"/>
    <lineage>
        <taxon>Bacteria</taxon>
        <taxon>Pseudomonadati</taxon>
        <taxon>Pseudomonadota</taxon>
        <taxon>Gammaproteobacteria</taxon>
        <taxon>Enterobacterales</taxon>
        <taxon>Enterobacteriaceae</taxon>
        <taxon>Cedecea</taxon>
    </lineage>
</organism>
<proteinExistence type="predicted"/>
<dbReference type="EMBL" id="LR134201">
    <property type="protein sequence ID" value="VEB97387.1"/>
    <property type="molecule type" value="Genomic_DNA"/>
</dbReference>
<dbReference type="InterPro" id="IPR025153">
    <property type="entry name" value="Ead_Ea22"/>
</dbReference>
<evidence type="ECO:0000313" key="3">
    <source>
        <dbReference type="EMBL" id="VEB97387.1"/>
    </source>
</evidence>
<evidence type="ECO:0000256" key="1">
    <source>
        <dbReference type="SAM" id="Coils"/>
    </source>
</evidence>
<dbReference type="RefSeq" id="WP_126356165.1">
    <property type="nucleotide sequence ID" value="NZ_LR134201.1"/>
</dbReference>
<feature type="region of interest" description="Disordered" evidence="2">
    <location>
        <begin position="144"/>
        <end position="163"/>
    </location>
</feature>
<dbReference type="OrthoDB" id="6631567at2"/>
<name>A0A3S4IE03_9ENTR</name>
<gene>
    <name evidence="3" type="ORF">NCTC11466_02128</name>
</gene>
<dbReference type="KEGG" id="clap:NCTC11466_02128"/>
<dbReference type="Proteomes" id="UP000274122">
    <property type="component" value="Chromosome"/>
</dbReference>
<keyword evidence="1" id="KW-0175">Coiled coil</keyword>
<sequence>MTKQLEALIAEVKAAAEKATPGPYSIDHTGYSLNCSEGTFGDFLDMDNATFALEANPESILTLIAALEQSQRANAAQDDHINQQQDRIEQLEKGHQEAAKHITSWRRLAKQNISEREKDIAELDAARKRIAELEASPLAVKLPNRLQPGADGPDDWYLHSDPDGEYMKADDVIEAIRAAGGTVSTVEGEQ</sequence>
<reference evidence="3 4" key="1">
    <citation type="submission" date="2018-12" db="EMBL/GenBank/DDBJ databases">
        <authorList>
            <consortium name="Pathogen Informatics"/>
        </authorList>
    </citation>
    <scope>NUCLEOTIDE SEQUENCE [LARGE SCALE GENOMIC DNA]</scope>
    <source>
        <strain evidence="3 4">NCTC11466</strain>
    </source>
</reference>
<feature type="coiled-coil region" evidence="1">
    <location>
        <begin position="81"/>
        <end position="136"/>
    </location>
</feature>
<dbReference type="AlphaFoldDB" id="A0A3S4IE03"/>
<accession>A0A3S4IE03</accession>
<protein>
    <recommendedName>
        <fullName evidence="5">Ead/Ea22-like family protein</fullName>
    </recommendedName>
</protein>
<evidence type="ECO:0000256" key="2">
    <source>
        <dbReference type="SAM" id="MobiDB-lite"/>
    </source>
</evidence>
<dbReference type="Pfam" id="PF13935">
    <property type="entry name" value="Ead_Ea22"/>
    <property type="match status" value="1"/>
</dbReference>
<evidence type="ECO:0000313" key="4">
    <source>
        <dbReference type="Proteomes" id="UP000274122"/>
    </source>
</evidence>
<evidence type="ECO:0008006" key="5">
    <source>
        <dbReference type="Google" id="ProtNLM"/>
    </source>
</evidence>